<dbReference type="PANTHER" id="PTHR28659:SF1">
    <property type="entry name" value="RETICULOPHAGY REGULATOR 3"/>
    <property type="match status" value="1"/>
</dbReference>
<feature type="transmembrane region" description="Helical" evidence="10">
    <location>
        <begin position="75"/>
        <end position="99"/>
    </location>
</feature>
<dbReference type="InterPro" id="IPR057282">
    <property type="entry name" value="RETREG1-3-like_RHD"/>
</dbReference>
<evidence type="ECO:0000259" key="11">
    <source>
        <dbReference type="Pfam" id="PF24456"/>
    </source>
</evidence>
<proteinExistence type="inferred from homology"/>
<name>A0ABN9AGC4_9NEOB</name>
<keyword evidence="4 10" id="KW-0812">Transmembrane</keyword>
<dbReference type="PANTHER" id="PTHR28659">
    <property type="entry name" value="RETICULON-LIKE PROTEIN"/>
    <property type="match status" value="1"/>
</dbReference>
<accession>A0ABN9AGC4</accession>
<dbReference type="Pfam" id="PF24456">
    <property type="entry name" value="RHD_RETREG1-3"/>
    <property type="match status" value="1"/>
</dbReference>
<keyword evidence="13" id="KW-1185">Reference proteome</keyword>
<comment type="similarity">
    <text evidence="2">Belongs to the RETREG family.</text>
</comment>
<dbReference type="EMBL" id="CATNWA010000206">
    <property type="protein sequence ID" value="CAI9534494.1"/>
    <property type="molecule type" value="Genomic_DNA"/>
</dbReference>
<comment type="caution">
    <text evidence="12">The sequence shown here is derived from an EMBL/GenBank/DDBJ whole genome shotgun (WGS) entry which is preliminary data.</text>
</comment>
<dbReference type="InterPro" id="IPR043384">
    <property type="entry name" value="RETREG1/3"/>
</dbReference>
<evidence type="ECO:0000256" key="10">
    <source>
        <dbReference type="SAM" id="Phobius"/>
    </source>
</evidence>
<evidence type="ECO:0000256" key="6">
    <source>
        <dbReference type="ARBA" id="ARBA00022989"/>
    </source>
</evidence>
<evidence type="ECO:0000256" key="9">
    <source>
        <dbReference type="SAM" id="MobiDB-lite"/>
    </source>
</evidence>
<evidence type="ECO:0000256" key="7">
    <source>
        <dbReference type="ARBA" id="ARBA00023006"/>
    </source>
</evidence>
<evidence type="ECO:0000256" key="2">
    <source>
        <dbReference type="ARBA" id="ARBA00006299"/>
    </source>
</evidence>
<keyword evidence="6 10" id="KW-1133">Transmembrane helix</keyword>
<keyword evidence="5" id="KW-0256">Endoplasmic reticulum</keyword>
<feature type="region of interest" description="Disordered" evidence="9">
    <location>
        <begin position="1"/>
        <end position="29"/>
    </location>
</feature>
<protein>
    <recommendedName>
        <fullName evidence="11">RETREG1-3/ARL6IP-like N-terminal reticulon-homology domain-containing protein</fullName>
    </recommendedName>
</protein>
<sequence>MAQRGTEDESSGLRRARSGGGRRSTALDRDQQIRAVKETLLGTLGSYEPLVIYLQAVLVWERPRHSALLHLSLNAAFWFFALTSLRILFLGAFGLMIIICMDQWKNKIWPELRVARSNELDNDR</sequence>
<feature type="domain" description="RETREG1-3/ARL6IP-like N-terminal reticulon-homology" evidence="11">
    <location>
        <begin position="46"/>
        <end position="123"/>
    </location>
</feature>
<organism evidence="12 13">
    <name type="scientific">Staurois parvus</name>
    <dbReference type="NCBI Taxonomy" id="386267"/>
    <lineage>
        <taxon>Eukaryota</taxon>
        <taxon>Metazoa</taxon>
        <taxon>Chordata</taxon>
        <taxon>Craniata</taxon>
        <taxon>Vertebrata</taxon>
        <taxon>Euteleostomi</taxon>
        <taxon>Amphibia</taxon>
        <taxon>Batrachia</taxon>
        <taxon>Anura</taxon>
        <taxon>Neobatrachia</taxon>
        <taxon>Ranoidea</taxon>
        <taxon>Ranidae</taxon>
        <taxon>Staurois</taxon>
    </lineage>
</organism>
<keyword evidence="3" id="KW-0597">Phosphoprotein</keyword>
<comment type="subcellular location">
    <subcellularLocation>
        <location evidence="1">Endoplasmic reticulum membrane</location>
        <topology evidence="1">Multi-pass membrane protein</topology>
    </subcellularLocation>
</comment>
<evidence type="ECO:0000313" key="12">
    <source>
        <dbReference type="EMBL" id="CAI9534494.1"/>
    </source>
</evidence>
<evidence type="ECO:0000313" key="13">
    <source>
        <dbReference type="Proteomes" id="UP001162483"/>
    </source>
</evidence>
<evidence type="ECO:0000256" key="5">
    <source>
        <dbReference type="ARBA" id="ARBA00022824"/>
    </source>
</evidence>
<keyword evidence="7" id="KW-0072">Autophagy</keyword>
<evidence type="ECO:0000256" key="4">
    <source>
        <dbReference type="ARBA" id="ARBA00022692"/>
    </source>
</evidence>
<evidence type="ECO:0000256" key="3">
    <source>
        <dbReference type="ARBA" id="ARBA00022553"/>
    </source>
</evidence>
<dbReference type="Proteomes" id="UP001162483">
    <property type="component" value="Unassembled WGS sequence"/>
</dbReference>
<keyword evidence="8 10" id="KW-0472">Membrane</keyword>
<gene>
    <name evidence="12" type="ORF">SPARVUS_LOCUS646705</name>
</gene>
<reference evidence="12" key="1">
    <citation type="submission" date="2023-05" db="EMBL/GenBank/DDBJ databases">
        <authorList>
            <person name="Stuckert A."/>
        </authorList>
    </citation>
    <scope>NUCLEOTIDE SEQUENCE</scope>
</reference>
<evidence type="ECO:0000256" key="1">
    <source>
        <dbReference type="ARBA" id="ARBA00004477"/>
    </source>
</evidence>
<evidence type="ECO:0000256" key="8">
    <source>
        <dbReference type="ARBA" id="ARBA00023136"/>
    </source>
</evidence>